<dbReference type="GO" id="GO:0072659">
    <property type="term" value="P:protein localization to plasma membrane"/>
    <property type="evidence" value="ECO:0007669"/>
    <property type="project" value="TreeGrafter"/>
</dbReference>
<feature type="region of interest" description="Disordered" evidence="5">
    <location>
        <begin position="512"/>
        <end position="531"/>
    </location>
</feature>
<dbReference type="InterPro" id="IPR036013">
    <property type="entry name" value="Band_7/SPFH_dom_sf"/>
</dbReference>
<evidence type="ECO:0000256" key="1">
    <source>
        <dbReference type="ARBA" id="ARBA00004370"/>
    </source>
</evidence>
<sequence>MFGLTGAAISLVAIAASVVAAIVVVWAIASRYKVSDPDEAFVVSGSKSKTQVPIRKADGTVAYETRPVPSKVVLGGGGVFVVPFTQRYNKVSLETRQIAWRVQDSPSNQNILVNLEGVANVKIGGDEASVRAAIERFNVNPLNIEAFVQQNIEGDMRAIVGTMSVEDINSDRETLKDRVMRVTGEACSEWGLVLEGLNIQSVTTPSGYIQDLGRSQAAIARRDAEIAEAEARRESEQKRAEAEQQIAEANRTLALRMAEIQQDTDTAEANAKAAGPIAEAQRNVEIYEQERLAEAKRAEVTEMRLESEVRKPADAGAYAMKIEAEAAREAAISKAKGAAEATRQAGESEAAANQARGLSDAAVFEARGKAEAAADEARGSAAARVVEAQGLAEASSVKAKGEAEATAIAAKGKAEAEGIEAKKAAYEDMPQVGVLEIALDGMPAIVGEMGRAMASIDSLTVVSTEGASAVTRQAANLFTETEEVMTSVTGFGISDLIKGAVGGAAAGRAAVEAHDTSRGAVDPDLPGVTHA</sequence>
<dbReference type="STRING" id="1043493.SAMN05421637_0872"/>
<dbReference type="CDD" id="cd03399">
    <property type="entry name" value="SPFH_flotillin"/>
    <property type="match status" value="1"/>
</dbReference>
<dbReference type="Gene3D" id="3.30.479.30">
    <property type="entry name" value="Band 7 domain"/>
    <property type="match status" value="1"/>
</dbReference>
<dbReference type="PANTHER" id="PTHR13806">
    <property type="entry name" value="FLOTILLIN-RELATED"/>
    <property type="match status" value="1"/>
</dbReference>
<evidence type="ECO:0000313" key="8">
    <source>
        <dbReference type="Proteomes" id="UP000183315"/>
    </source>
</evidence>
<comment type="subcellular location">
    <subcellularLocation>
        <location evidence="1">Membrane</location>
    </subcellularLocation>
</comment>
<dbReference type="GO" id="GO:0005886">
    <property type="term" value="C:plasma membrane"/>
    <property type="evidence" value="ECO:0007669"/>
    <property type="project" value="TreeGrafter"/>
</dbReference>
<dbReference type="Pfam" id="PF15975">
    <property type="entry name" value="Flot"/>
    <property type="match status" value="1"/>
</dbReference>
<evidence type="ECO:0000256" key="4">
    <source>
        <dbReference type="SAM" id="Coils"/>
    </source>
</evidence>
<dbReference type="eggNOG" id="COG2268">
    <property type="taxonomic scope" value="Bacteria"/>
</dbReference>
<evidence type="ECO:0000256" key="2">
    <source>
        <dbReference type="ARBA" id="ARBA00007161"/>
    </source>
</evidence>
<dbReference type="GO" id="GO:0002020">
    <property type="term" value="F:protease binding"/>
    <property type="evidence" value="ECO:0007669"/>
    <property type="project" value="TreeGrafter"/>
</dbReference>
<evidence type="ECO:0000259" key="6">
    <source>
        <dbReference type="SMART" id="SM00244"/>
    </source>
</evidence>
<evidence type="ECO:0000313" key="7">
    <source>
        <dbReference type="EMBL" id="SEJ12712.1"/>
    </source>
</evidence>
<dbReference type="AlphaFoldDB" id="A0A1H6WJS5"/>
<dbReference type="SMART" id="SM00244">
    <property type="entry name" value="PHB"/>
    <property type="match status" value="1"/>
</dbReference>
<dbReference type="InterPro" id="IPR027705">
    <property type="entry name" value="Flotillin_fam"/>
</dbReference>
<reference evidence="8" key="1">
    <citation type="submission" date="2016-10" db="EMBL/GenBank/DDBJ databases">
        <authorList>
            <person name="Varghese N."/>
        </authorList>
    </citation>
    <scope>NUCLEOTIDE SEQUENCE [LARGE SCALE GENOMIC DNA]</scope>
    <source>
        <strain evidence="8">DSM 24868</strain>
    </source>
</reference>
<evidence type="ECO:0000256" key="5">
    <source>
        <dbReference type="SAM" id="MobiDB-lite"/>
    </source>
</evidence>
<feature type="coiled-coil region" evidence="4">
    <location>
        <begin position="217"/>
        <end position="297"/>
    </location>
</feature>
<dbReference type="InterPro" id="IPR001107">
    <property type="entry name" value="Band_7"/>
</dbReference>
<gene>
    <name evidence="7" type="ORF">SAMN05421637_0872</name>
</gene>
<accession>A0A1H6WJS5</accession>
<dbReference type="SUPFAM" id="SSF117892">
    <property type="entry name" value="Band 7/SPFH domain"/>
    <property type="match status" value="1"/>
</dbReference>
<evidence type="ECO:0000256" key="3">
    <source>
        <dbReference type="ARBA" id="ARBA00023136"/>
    </source>
</evidence>
<dbReference type="Pfam" id="PF01145">
    <property type="entry name" value="Band_7"/>
    <property type="match status" value="1"/>
</dbReference>
<protein>
    <submittedName>
        <fullName evidence="7">Flotillin</fullName>
    </submittedName>
</protein>
<organism evidence="7 8">
    <name type="scientific">Demequina mangrovi</name>
    <dbReference type="NCBI Taxonomy" id="1043493"/>
    <lineage>
        <taxon>Bacteria</taxon>
        <taxon>Bacillati</taxon>
        <taxon>Actinomycetota</taxon>
        <taxon>Actinomycetes</taxon>
        <taxon>Micrococcales</taxon>
        <taxon>Demequinaceae</taxon>
        <taxon>Demequina</taxon>
    </lineage>
</organism>
<dbReference type="InterPro" id="IPR031905">
    <property type="entry name" value="Flotillin_C"/>
</dbReference>
<dbReference type="Proteomes" id="UP000183315">
    <property type="component" value="Unassembled WGS sequence"/>
</dbReference>
<comment type="similarity">
    <text evidence="2">Belongs to the band 7/mec-2 family. Flotillin subfamily.</text>
</comment>
<dbReference type="EMBL" id="FNZI01000002">
    <property type="protein sequence ID" value="SEJ12712.1"/>
    <property type="molecule type" value="Genomic_DNA"/>
</dbReference>
<keyword evidence="3" id="KW-0472">Membrane</keyword>
<keyword evidence="4" id="KW-0175">Coiled coil</keyword>
<proteinExistence type="inferred from homology"/>
<dbReference type="OrthoDB" id="9786220at2"/>
<keyword evidence="8" id="KW-1185">Reference proteome</keyword>
<feature type="domain" description="Band 7" evidence="6">
    <location>
        <begin position="49"/>
        <end position="216"/>
    </location>
</feature>
<name>A0A1H6WJS5_9MICO</name>
<dbReference type="PANTHER" id="PTHR13806:SF46">
    <property type="entry name" value="FLOTILLIN-1-RELATED"/>
    <property type="match status" value="1"/>
</dbReference>
<dbReference type="RefSeq" id="WP_052405572.1">
    <property type="nucleotide sequence ID" value="NZ_BBLU01000003.1"/>
</dbReference>